<proteinExistence type="predicted"/>
<dbReference type="Pfam" id="PF07238">
    <property type="entry name" value="PilZ"/>
    <property type="match status" value="1"/>
</dbReference>
<evidence type="ECO:0000313" key="2">
    <source>
        <dbReference type="EMBL" id="KNZ71226.1"/>
    </source>
</evidence>
<dbReference type="AlphaFoldDB" id="A0A0L6W6X6"/>
<dbReference type="EMBL" id="LGTE01000001">
    <property type="protein sequence ID" value="KNZ71226.1"/>
    <property type="molecule type" value="Genomic_DNA"/>
</dbReference>
<reference evidence="3" key="1">
    <citation type="submission" date="2015-07" db="EMBL/GenBank/DDBJ databases">
        <title>Complete Genome of Thermincola ferriacetica strain Z-0001T.</title>
        <authorList>
            <person name="Lusk B."/>
            <person name="Badalamenti J.P."/>
            <person name="Parameswaran P."/>
            <person name="Bond D.R."/>
            <person name="Torres C.I."/>
        </authorList>
    </citation>
    <scope>NUCLEOTIDE SEQUENCE [LARGE SCALE GENOMIC DNA]</scope>
    <source>
        <strain evidence="3">Z-0001</strain>
    </source>
</reference>
<dbReference type="InterPro" id="IPR009875">
    <property type="entry name" value="PilZ_domain"/>
</dbReference>
<organism evidence="2 3">
    <name type="scientific">Thermincola ferriacetica</name>
    <dbReference type="NCBI Taxonomy" id="281456"/>
    <lineage>
        <taxon>Bacteria</taxon>
        <taxon>Bacillati</taxon>
        <taxon>Bacillota</taxon>
        <taxon>Clostridia</taxon>
        <taxon>Eubacteriales</taxon>
        <taxon>Thermincolaceae</taxon>
        <taxon>Thermincola</taxon>
    </lineage>
</organism>
<dbReference type="Gene3D" id="2.40.10.220">
    <property type="entry name" value="predicted glycosyltransferase like domains"/>
    <property type="match status" value="1"/>
</dbReference>
<gene>
    <name evidence="2" type="ORF">Tfer_0305</name>
</gene>
<feature type="domain" description="PilZ" evidence="1">
    <location>
        <begin position="14"/>
        <end position="121"/>
    </location>
</feature>
<keyword evidence="3" id="KW-1185">Reference proteome</keyword>
<accession>A0A0L6W6X6</accession>
<comment type="caution">
    <text evidence="2">The sequence shown here is derived from an EMBL/GenBank/DDBJ whole genome shotgun (WGS) entry which is preliminary data.</text>
</comment>
<protein>
    <submittedName>
        <fullName evidence="2">Type IV pilus assembly PilZ</fullName>
    </submittedName>
</protein>
<dbReference type="Proteomes" id="UP000037175">
    <property type="component" value="Unassembled WGS sequence"/>
</dbReference>
<evidence type="ECO:0000259" key="1">
    <source>
        <dbReference type="Pfam" id="PF07238"/>
    </source>
</evidence>
<name>A0A0L6W6X6_9FIRM</name>
<evidence type="ECO:0000313" key="3">
    <source>
        <dbReference type="Proteomes" id="UP000037175"/>
    </source>
</evidence>
<dbReference type="GO" id="GO:0035438">
    <property type="term" value="F:cyclic-di-GMP binding"/>
    <property type="evidence" value="ECO:0007669"/>
    <property type="project" value="InterPro"/>
</dbReference>
<sequence length="134" mass="15840">MIMLVDKSKTVYPRRYFRIPADMSVEFNIMRFQKRDVKHLMDKKGFGQCRDLGEDGLSFVSQLKLPIGMVLRVTLHLPHLGDERVLARVVRCEPVMEGNLIAVQFFNINDRRREKVRAYIAEETKKQYKFLNHL</sequence>